<dbReference type="EMBL" id="AZEX01000018">
    <property type="protein sequence ID" value="KRL61457.1"/>
    <property type="molecule type" value="Genomic_DNA"/>
</dbReference>
<gene>
    <name evidence="6" type="ORF">FC69_GL000674</name>
</gene>
<dbReference type="InterPro" id="IPR036754">
    <property type="entry name" value="YbaK/aa-tRNA-synt-asso_dom_sf"/>
</dbReference>
<dbReference type="AlphaFoldDB" id="A0A0R1RXA4"/>
<evidence type="ECO:0000313" key="6">
    <source>
        <dbReference type="EMBL" id="KRL61457.1"/>
    </source>
</evidence>
<dbReference type="PANTHER" id="PTHR30411">
    <property type="entry name" value="CYTOPLASMIC PROTEIN"/>
    <property type="match status" value="1"/>
</dbReference>
<protein>
    <recommendedName>
        <fullName evidence="4">Cys-tRNA(Pro)/Cys-tRNA(Cys) deacylase</fullName>
        <ecNumber evidence="4">4.2.-.-</ecNumber>
    </recommendedName>
</protein>
<proteinExistence type="inferred from homology"/>
<dbReference type="PANTHER" id="PTHR30411:SF0">
    <property type="entry name" value="CYS-TRNA(PRO)_CYS-TRNA(CYS) DEACYLASE YBAK"/>
    <property type="match status" value="1"/>
</dbReference>
<dbReference type="PATRIC" id="fig|1423747.3.peg.689"/>
<evidence type="ECO:0000313" key="7">
    <source>
        <dbReference type="Proteomes" id="UP000051264"/>
    </source>
</evidence>
<evidence type="ECO:0000256" key="3">
    <source>
        <dbReference type="ARBA" id="ARBA00023239"/>
    </source>
</evidence>
<evidence type="ECO:0000256" key="2">
    <source>
        <dbReference type="ARBA" id="ARBA00022917"/>
    </source>
</evidence>
<dbReference type="Proteomes" id="UP000051264">
    <property type="component" value="Unassembled WGS sequence"/>
</dbReference>
<comment type="caution">
    <text evidence="6">The sequence shown here is derived from an EMBL/GenBank/DDBJ whole genome shotgun (WGS) entry which is preliminary data.</text>
</comment>
<dbReference type="NCBIfam" id="TIGR00011">
    <property type="entry name" value="YbaK_EbsC"/>
    <property type="match status" value="1"/>
</dbReference>
<dbReference type="Gene3D" id="3.90.960.10">
    <property type="entry name" value="YbaK/aminoacyl-tRNA synthetase-associated domain"/>
    <property type="match status" value="1"/>
</dbReference>
<dbReference type="InterPro" id="IPR007214">
    <property type="entry name" value="YbaK/aa-tRNA-synth-assoc-dom"/>
</dbReference>
<organism evidence="6 7">
    <name type="scientific">Latilactobacillus fuchuensis DSM 14340 = JCM 11249</name>
    <dbReference type="NCBI Taxonomy" id="1423747"/>
    <lineage>
        <taxon>Bacteria</taxon>
        <taxon>Bacillati</taxon>
        <taxon>Bacillota</taxon>
        <taxon>Bacilli</taxon>
        <taxon>Lactobacillales</taxon>
        <taxon>Lactobacillaceae</taxon>
        <taxon>Latilactobacillus</taxon>
    </lineage>
</organism>
<keyword evidence="3 4" id="KW-0456">Lyase</keyword>
<name>A0A0R1RXA4_9LACO</name>
<dbReference type="InterPro" id="IPR004369">
    <property type="entry name" value="Prolyl-tRNA_editing_YbaK/EbsC"/>
</dbReference>
<dbReference type="eggNOG" id="COG2606">
    <property type="taxonomic scope" value="Bacteria"/>
</dbReference>
<evidence type="ECO:0000256" key="1">
    <source>
        <dbReference type="ARBA" id="ARBA00009798"/>
    </source>
</evidence>
<dbReference type="SUPFAM" id="SSF55826">
    <property type="entry name" value="YbaK/ProRS associated domain"/>
    <property type="match status" value="1"/>
</dbReference>
<feature type="domain" description="YbaK/aminoacyl-tRNA synthetase-associated" evidence="5">
    <location>
        <begin position="35"/>
        <end position="155"/>
    </location>
</feature>
<dbReference type="CDD" id="cd00002">
    <property type="entry name" value="YbaK_deacylase"/>
    <property type="match status" value="1"/>
</dbReference>
<keyword evidence="2 4" id="KW-0648">Protein biosynthesis</keyword>
<reference evidence="6 7" key="1">
    <citation type="journal article" date="2015" name="Genome Announc.">
        <title>Expanding the biotechnology potential of lactobacilli through comparative genomics of 213 strains and associated genera.</title>
        <authorList>
            <person name="Sun Z."/>
            <person name="Harris H.M."/>
            <person name="McCann A."/>
            <person name="Guo C."/>
            <person name="Argimon S."/>
            <person name="Zhang W."/>
            <person name="Yang X."/>
            <person name="Jeffery I.B."/>
            <person name="Cooney J.C."/>
            <person name="Kagawa T.F."/>
            <person name="Liu W."/>
            <person name="Song Y."/>
            <person name="Salvetti E."/>
            <person name="Wrobel A."/>
            <person name="Rasinkangas P."/>
            <person name="Parkhill J."/>
            <person name="Rea M.C."/>
            <person name="O'Sullivan O."/>
            <person name="Ritari J."/>
            <person name="Douillard F.P."/>
            <person name="Paul Ross R."/>
            <person name="Yang R."/>
            <person name="Briner A.E."/>
            <person name="Felis G.E."/>
            <person name="de Vos W.M."/>
            <person name="Barrangou R."/>
            <person name="Klaenhammer T.R."/>
            <person name="Caufield P.W."/>
            <person name="Cui Y."/>
            <person name="Zhang H."/>
            <person name="O'Toole P.W."/>
        </authorList>
    </citation>
    <scope>NUCLEOTIDE SEQUENCE [LARGE SCALE GENOMIC DNA]</scope>
    <source>
        <strain evidence="6 7">DSM 14340</strain>
    </source>
</reference>
<dbReference type="Pfam" id="PF04073">
    <property type="entry name" value="tRNA_edit"/>
    <property type="match status" value="1"/>
</dbReference>
<dbReference type="GO" id="GO:0016829">
    <property type="term" value="F:lyase activity"/>
    <property type="evidence" value="ECO:0007669"/>
    <property type="project" value="UniProtKB-KW"/>
</dbReference>
<accession>A0A0R1RXA4</accession>
<dbReference type="STRING" id="1423747.FC69_GL000674"/>
<dbReference type="GO" id="GO:0006412">
    <property type="term" value="P:translation"/>
    <property type="evidence" value="ECO:0007669"/>
    <property type="project" value="UniProtKB-KW"/>
</dbReference>
<evidence type="ECO:0000256" key="4">
    <source>
        <dbReference type="PIRNR" id="PIRNR006181"/>
    </source>
</evidence>
<dbReference type="GO" id="GO:0002161">
    <property type="term" value="F:aminoacyl-tRNA deacylase activity"/>
    <property type="evidence" value="ECO:0007669"/>
    <property type="project" value="InterPro"/>
</dbReference>
<comment type="similarity">
    <text evidence="1 4">Belongs to the prolyl-tRNA editing family. YbaK/EbsC subfamily.</text>
</comment>
<evidence type="ECO:0000259" key="5">
    <source>
        <dbReference type="Pfam" id="PF04073"/>
    </source>
</evidence>
<dbReference type="EC" id="4.2.-.-" evidence="4"/>
<dbReference type="PIRSF" id="PIRSF006181">
    <property type="entry name" value="EbsC_YbaK"/>
    <property type="match status" value="1"/>
</dbReference>
<sequence>MSKKKKDQLPKTLVEKILDKQKISYTQFAFPTHEEHHVAQMQVEHLGIDEHLIYKTLVLTGKQTGPIVGVVPIDGHLDEKKLSQISGNKKITMLPLKDLVATTGYEHGANTPIGIWEKAHFPIYIDQQAAEEPLIFVSSGKIGRSIQINPQDLQKAVSATFCDISTH</sequence>
<dbReference type="RefSeq" id="WP_025082521.1">
    <property type="nucleotide sequence ID" value="NZ_AZEX01000018.1"/>
</dbReference>